<evidence type="ECO:0008006" key="6">
    <source>
        <dbReference type="Google" id="ProtNLM"/>
    </source>
</evidence>
<feature type="signal peptide" evidence="3">
    <location>
        <begin position="1"/>
        <end position="18"/>
    </location>
</feature>
<dbReference type="GO" id="GO:0031012">
    <property type="term" value="C:extracellular matrix"/>
    <property type="evidence" value="ECO:0007669"/>
    <property type="project" value="TreeGrafter"/>
</dbReference>
<evidence type="ECO:0000313" key="4">
    <source>
        <dbReference type="EMBL" id="EDW79181.1"/>
    </source>
</evidence>
<dbReference type="OMA" id="YLAPTYV"/>
<dbReference type="PANTHER" id="PTHR12236">
    <property type="entry name" value="STRUCTURAL CONTITUENT OF CUTICLE"/>
    <property type="match status" value="1"/>
</dbReference>
<dbReference type="GO" id="GO:0005615">
    <property type="term" value="C:extracellular space"/>
    <property type="evidence" value="ECO:0007669"/>
    <property type="project" value="TreeGrafter"/>
</dbReference>
<accession>B4N3H6</accession>
<evidence type="ECO:0000256" key="3">
    <source>
        <dbReference type="SAM" id="SignalP"/>
    </source>
</evidence>
<evidence type="ECO:0000256" key="1">
    <source>
        <dbReference type="ARBA" id="ARBA00022460"/>
    </source>
</evidence>
<dbReference type="KEGG" id="dwi:6645263"/>
<feature type="chain" id="PRO_5002819140" description="Cuticle protein" evidence="3">
    <location>
        <begin position="19"/>
        <end position="206"/>
    </location>
</feature>
<evidence type="ECO:0000256" key="2">
    <source>
        <dbReference type="PROSITE-ProRule" id="PRU00497"/>
    </source>
</evidence>
<reference evidence="4 5" key="1">
    <citation type="journal article" date="2007" name="Nature">
        <title>Evolution of genes and genomes on the Drosophila phylogeny.</title>
        <authorList>
            <consortium name="Drosophila 12 Genomes Consortium"/>
            <person name="Clark A.G."/>
            <person name="Eisen M.B."/>
            <person name="Smith D.R."/>
            <person name="Bergman C.M."/>
            <person name="Oliver B."/>
            <person name="Markow T.A."/>
            <person name="Kaufman T.C."/>
            <person name="Kellis M."/>
            <person name="Gelbart W."/>
            <person name="Iyer V.N."/>
            <person name="Pollard D.A."/>
            <person name="Sackton T.B."/>
            <person name="Larracuente A.M."/>
            <person name="Singh N.D."/>
            <person name="Abad J.P."/>
            <person name="Abt D.N."/>
            <person name="Adryan B."/>
            <person name="Aguade M."/>
            <person name="Akashi H."/>
            <person name="Anderson W.W."/>
            <person name="Aquadro C.F."/>
            <person name="Ardell D.H."/>
            <person name="Arguello R."/>
            <person name="Artieri C.G."/>
            <person name="Barbash D.A."/>
            <person name="Barker D."/>
            <person name="Barsanti P."/>
            <person name="Batterham P."/>
            <person name="Batzoglou S."/>
            <person name="Begun D."/>
            <person name="Bhutkar A."/>
            <person name="Blanco E."/>
            <person name="Bosak S.A."/>
            <person name="Bradley R.K."/>
            <person name="Brand A.D."/>
            <person name="Brent M.R."/>
            <person name="Brooks A.N."/>
            <person name="Brown R.H."/>
            <person name="Butlin R.K."/>
            <person name="Caggese C."/>
            <person name="Calvi B.R."/>
            <person name="Bernardo de Carvalho A."/>
            <person name="Caspi A."/>
            <person name="Castrezana S."/>
            <person name="Celniker S.E."/>
            <person name="Chang J.L."/>
            <person name="Chapple C."/>
            <person name="Chatterji S."/>
            <person name="Chinwalla A."/>
            <person name="Civetta A."/>
            <person name="Clifton S.W."/>
            <person name="Comeron J.M."/>
            <person name="Costello J.C."/>
            <person name="Coyne J.A."/>
            <person name="Daub J."/>
            <person name="David R.G."/>
            <person name="Delcher A.L."/>
            <person name="Delehaunty K."/>
            <person name="Do C.B."/>
            <person name="Ebling H."/>
            <person name="Edwards K."/>
            <person name="Eickbush T."/>
            <person name="Evans J.D."/>
            <person name="Filipski A."/>
            <person name="Findeiss S."/>
            <person name="Freyhult E."/>
            <person name="Fulton L."/>
            <person name="Fulton R."/>
            <person name="Garcia A.C."/>
            <person name="Gardiner A."/>
            <person name="Garfield D.A."/>
            <person name="Garvin B.E."/>
            <person name="Gibson G."/>
            <person name="Gilbert D."/>
            <person name="Gnerre S."/>
            <person name="Godfrey J."/>
            <person name="Good R."/>
            <person name="Gotea V."/>
            <person name="Gravely B."/>
            <person name="Greenberg A.J."/>
            <person name="Griffiths-Jones S."/>
            <person name="Gross S."/>
            <person name="Guigo R."/>
            <person name="Gustafson E.A."/>
            <person name="Haerty W."/>
            <person name="Hahn M.W."/>
            <person name="Halligan D.L."/>
            <person name="Halpern A.L."/>
            <person name="Halter G.M."/>
            <person name="Han M.V."/>
            <person name="Heger A."/>
            <person name="Hillier L."/>
            <person name="Hinrichs A.S."/>
            <person name="Holmes I."/>
            <person name="Hoskins R.A."/>
            <person name="Hubisz M.J."/>
            <person name="Hultmark D."/>
            <person name="Huntley M.A."/>
            <person name="Jaffe D.B."/>
            <person name="Jagadeeshan S."/>
            <person name="Jeck W.R."/>
            <person name="Johnson J."/>
            <person name="Jones C.D."/>
            <person name="Jordan W.C."/>
            <person name="Karpen G.H."/>
            <person name="Kataoka E."/>
            <person name="Keightley P.D."/>
            <person name="Kheradpour P."/>
            <person name="Kirkness E.F."/>
            <person name="Koerich L.B."/>
            <person name="Kristiansen K."/>
            <person name="Kudrna D."/>
            <person name="Kulathinal R.J."/>
            <person name="Kumar S."/>
            <person name="Kwok R."/>
            <person name="Lander E."/>
            <person name="Langley C.H."/>
            <person name="Lapoint R."/>
            <person name="Lazzaro B.P."/>
            <person name="Lee S.J."/>
            <person name="Levesque L."/>
            <person name="Li R."/>
            <person name="Lin C.F."/>
            <person name="Lin M.F."/>
            <person name="Lindblad-Toh K."/>
            <person name="Llopart A."/>
            <person name="Long M."/>
            <person name="Low L."/>
            <person name="Lozovsky E."/>
            <person name="Lu J."/>
            <person name="Luo M."/>
            <person name="Machado C.A."/>
            <person name="Makalowski W."/>
            <person name="Marzo M."/>
            <person name="Matsuda M."/>
            <person name="Matzkin L."/>
            <person name="McAllister B."/>
            <person name="McBride C.S."/>
            <person name="McKernan B."/>
            <person name="McKernan K."/>
            <person name="Mendez-Lago M."/>
            <person name="Minx P."/>
            <person name="Mollenhauer M.U."/>
            <person name="Montooth K."/>
            <person name="Mount S.M."/>
            <person name="Mu X."/>
            <person name="Myers E."/>
            <person name="Negre B."/>
            <person name="Newfeld S."/>
            <person name="Nielsen R."/>
            <person name="Noor M.A."/>
            <person name="O'Grady P."/>
            <person name="Pachter L."/>
            <person name="Papaceit M."/>
            <person name="Parisi M.J."/>
            <person name="Parisi M."/>
            <person name="Parts L."/>
            <person name="Pedersen J.S."/>
            <person name="Pesole G."/>
            <person name="Phillippy A.M."/>
            <person name="Ponting C.P."/>
            <person name="Pop M."/>
            <person name="Porcelli D."/>
            <person name="Powell J.R."/>
            <person name="Prohaska S."/>
            <person name="Pruitt K."/>
            <person name="Puig M."/>
            <person name="Quesneville H."/>
            <person name="Ram K.R."/>
            <person name="Rand D."/>
            <person name="Rasmussen M.D."/>
            <person name="Reed L.K."/>
            <person name="Reenan R."/>
            <person name="Reily A."/>
            <person name="Remington K.A."/>
            <person name="Rieger T.T."/>
            <person name="Ritchie M.G."/>
            <person name="Robin C."/>
            <person name="Rogers Y.H."/>
            <person name="Rohde C."/>
            <person name="Rozas J."/>
            <person name="Rubenfield M.J."/>
            <person name="Ruiz A."/>
            <person name="Russo S."/>
            <person name="Salzberg S.L."/>
            <person name="Sanchez-Gracia A."/>
            <person name="Saranga D.J."/>
            <person name="Sato H."/>
            <person name="Schaeffer S.W."/>
            <person name="Schatz M.C."/>
            <person name="Schlenke T."/>
            <person name="Schwartz R."/>
            <person name="Segarra C."/>
            <person name="Singh R.S."/>
            <person name="Sirot L."/>
            <person name="Sirota M."/>
            <person name="Sisneros N.B."/>
            <person name="Smith C.D."/>
            <person name="Smith T.F."/>
            <person name="Spieth J."/>
            <person name="Stage D.E."/>
            <person name="Stark A."/>
            <person name="Stephan W."/>
            <person name="Strausberg R.L."/>
            <person name="Strempel S."/>
            <person name="Sturgill D."/>
            <person name="Sutton G."/>
            <person name="Sutton G.G."/>
            <person name="Tao W."/>
            <person name="Teichmann S."/>
            <person name="Tobari Y.N."/>
            <person name="Tomimura Y."/>
            <person name="Tsolas J.M."/>
            <person name="Valente V.L."/>
            <person name="Venter E."/>
            <person name="Venter J.C."/>
            <person name="Vicario S."/>
            <person name="Vieira F.G."/>
            <person name="Vilella A.J."/>
            <person name="Villasante A."/>
            <person name="Walenz B."/>
            <person name="Wang J."/>
            <person name="Wasserman M."/>
            <person name="Watts T."/>
            <person name="Wilson D."/>
            <person name="Wilson R.K."/>
            <person name="Wing R.A."/>
            <person name="Wolfner M.F."/>
            <person name="Wong A."/>
            <person name="Wong G.K."/>
            <person name="Wu C.I."/>
            <person name="Wu G."/>
            <person name="Yamamoto D."/>
            <person name="Yang H.P."/>
            <person name="Yang S.P."/>
            <person name="Yorke J.A."/>
            <person name="Yoshida K."/>
            <person name="Zdobnov E."/>
            <person name="Zhang P."/>
            <person name="Zhang Y."/>
            <person name="Zimin A.V."/>
            <person name="Baldwin J."/>
            <person name="Abdouelleil A."/>
            <person name="Abdulkadir J."/>
            <person name="Abebe A."/>
            <person name="Abera B."/>
            <person name="Abreu J."/>
            <person name="Acer S.C."/>
            <person name="Aftuck L."/>
            <person name="Alexander A."/>
            <person name="An P."/>
            <person name="Anderson E."/>
            <person name="Anderson S."/>
            <person name="Arachi H."/>
            <person name="Azer M."/>
            <person name="Bachantsang P."/>
            <person name="Barry A."/>
            <person name="Bayul T."/>
            <person name="Berlin A."/>
            <person name="Bessette D."/>
            <person name="Bloom T."/>
            <person name="Blye J."/>
            <person name="Boguslavskiy L."/>
            <person name="Bonnet C."/>
            <person name="Boukhgalter B."/>
            <person name="Bourzgui I."/>
            <person name="Brown A."/>
            <person name="Cahill P."/>
            <person name="Channer S."/>
            <person name="Cheshatsang Y."/>
            <person name="Chuda L."/>
            <person name="Citroen M."/>
            <person name="Collymore A."/>
            <person name="Cooke P."/>
            <person name="Costello M."/>
            <person name="D'Aco K."/>
            <person name="Daza R."/>
            <person name="De Haan G."/>
            <person name="DeGray S."/>
            <person name="DeMaso C."/>
            <person name="Dhargay N."/>
            <person name="Dooley K."/>
            <person name="Dooley E."/>
            <person name="Doricent M."/>
            <person name="Dorje P."/>
            <person name="Dorjee K."/>
            <person name="Dupes A."/>
            <person name="Elong R."/>
            <person name="Falk J."/>
            <person name="Farina A."/>
            <person name="Faro S."/>
            <person name="Ferguson D."/>
            <person name="Fisher S."/>
            <person name="Foley C.D."/>
            <person name="Franke A."/>
            <person name="Friedrich D."/>
            <person name="Gadbois L."/>
            <person name="Gearin G."/>
            <person name="Gearin C.R."/>
            <person name="Giannoukos G."/>
            <person name="Goode T."/>
            <person name="Graham J."/>
            <person name="Grandbois E."/>
            <person name="Grewal S."/>
            <person name="Gyaltsen K."/>
            <person name="Hafez N."/>
            <person name="Hagos B."/>
            <person name="Hall J."/>
            <person name="Henson C."/>
            <person name="Hollinger A."/>
            <person name="Honan T."/>
            <person name="Huard M.D."/>
            <person name="Hughes L."/>
            <person name="Hurhula B."/>
            <person name="Husby M.E."/>
            <person name="Kamat A."/>
            <person name="Kanga B."/>
            <person name="Kashin S."/>
            <person name="Khazanovich D."/>
            <person name="Kisner P."/>
            <person name="Lance K."/>
            <person name="Lara M."/>
            <person name="Lee W."/>
            <person name="Lennon N."/>
            <person name="Letendre F."/>
            <person name="LeVine R."/>
            <person name="Lipovsky A."/>
            <person name="Liu X."/>
            <person name="Liu J."/>
            <person name="Liu S."/>
            <person name="Lokyitsang T."/>
            <person name="Lokyitsang Y."/>
            <person name="Lubonja R."/>
            <person name="Lui A."/>
            <person name="MacDonald P."/>
            <person name="Magnisalis V."/>
            <person name="Maru K."/>
            <person name="Matthews C."/>
            <person name="McCusker W."/>
            <person name="McDonough S."/>
            <person name="Mehta T."/>
            <person name="Meldrim J."/>
            <person name="Meneus L."/>
            <person name="Mihai O."/>
            <person name="Mihalev A."/>
            <person name="Mihova T."/>
            <person name="Mittelman R."/>
            <person name="Mlenga V."/>
            <person name="Montmayeur A."/>
            <person name="Mulrain L."/>
            <person name="Navidi A."/>
            <person name="Naylor J."/>
            <person name="Negash T."/>
            <person name="Nguyen T."/>
            <person name="Nguyen N."/>
            <person name="Nicol R."/>
            <person name="Norbu C."/>
            <person name="Norbu N."/>
            <person name="Novod N."/>
            <person name="O'Neill B."/>
            <person name="Osman S."/>
            <person name="Markiewicz E."/>
            <person name="Oyono O.L."/>
            <person name="Patti C."/>
            <person name="Phunkhang P."/>
            <person name="Pierre F."/>
            <person name="Priest M."/>
            <person name="Raghuraman S."/>
            <person name="Rege F."/>
            <person name="Reyes R."/>
            <person name="Rise C."/>
            <person name="Rogov P."/>
            <person name="Ross K."/>
            <person name="Ryan E."/>
            <person name="Settipalli S."/>
            <person name="Shea T."/>
            <person name="Sherpa N."/>
            <person name="Shi L."/>
            <person name="Shih D."/>
            <person name="Sparrow T."/>
            <person name="Spaulding J."/>
            <person name="Stalker J."/>
            <person name="Stange-Thomann N."/>
            <person name="Stavropoulos S."/>
            <person name="Stone C."/>
            <person name="Strader C."/>
            <person name="Tesfaye S."/>
            <person name="Thomson T."/>
            <person name="Thoulutsang Y."/>
            <person name="Thoulutsang D."/>
            <person name="Topham K."/>
            <person name="Topping I."/>
            <person name="Tsamla T."/>
            <person name="Vassiliev H."/>
            <person name="Vo A."/>
            <person name="Wangchuk T."/>
            <person name="Wangdi T."/>
            <person name="Weiand M."/>
            <person name="Wilkinson J."/>
            <person name="Wilson A."/>
            <person name="Yadav S."/>
            <person name="Young G."/>
            <person name="Yu Q."/>
            <person name="Zembek L."/>
            <person name="Zhong D."/>
            <person name="Zimmer A."/>
            <person name="Zwirko Z."/>
            <person name="Jaffe D.B."/>
            <person name="Alvarez P."/>
            <person name="Brockman W."/>
            <person name="Butler J."/>
            <person name="Chin C."/>
            <person name="Gnerre S."/>
            <person name="Grabherr M."/>
            <person name="Kleber M."/>
            <person name="Mauceli E."/>
            <person name="MacCallum I."/>
        </authorList>
    </citation>
    <scope>NUCLEOTIDE SEQUENCE [LARGE SCALE GENOMIC DNA]</scope>
    <source>
        <strain evidence="5">Tucson 14030-0811.24</strain>
    </source>
</reference>
<dbReference type="Proteomes" id="UP000007798">
    <property type="component" value="Unassembled WGS sequence"/>
</dbReference>
<name>B4N3H6_DROWI</name>
<dbReference type="PROSITE" id="PS00233">
    <property type="entry name" value="CHIT_BIND_RR_1"/>
    <property type="match status" value="1"/>
</dbReference>
<dbReference type="FunCoup" id="B4N3H6">
    <property type="interactions" value="65"/>
</dbReference>
<keyword evidence="1 2" id="KW-0193">Cuticle</keyword>
<evidence type="ECO:0000313" key="5">
    <source>
        <dbReference type="Proteomes" id="UP000007798"/>
    </source>
</evidence>
<dbReference type="GO" id="GO:0042302">
    <property type="term" value="F:structural constituent of cuticle"/>
    <property type="evidence" value="ECO:0007669"/>
    <property type="project" value="UniProtKB-UniRule"/>
</dbReference>
<organism evidence="4 5">
    <name type="scientific">Drosophila willistoni</name>
    <name type="common">Fruit fly</name>
    <dbReference type="NCBI Taxonomy" id="7260"/>
    <lineage>
        <taxon>Eukaryota</taxon>
        <taxon>Metazoa</taxon>
        <taxon>Ecdysozoa</taxon>
        <taxon>Arthropoda</taxon>
        <taxon>Hexapoda</taxon>
        <taxon>Insecta</taxon>
        <taxon>Pterygota</taxon>
        <taxon>Neoptera</taxon>
        <taxon>Endopterygota</taxon>
        <taxon>Diptera</taxon>
        <taxon>Brachycera</taxon>
        <taxon>Muscomorpha</taxon>
        <taxon>Ephydroidea</taxon>
        <taxon>Drosophilidae</taxon>
        <taxon>Drosophila</taxon>
        <taxon>Sophophora</taxon>
    </lineage>
</organism>
<dbReference type="HOGENOM" id="CLU_075165_1_0_1"/>
<dbReference type="AlphaFoldDB" id="B4N3H6"/>
<dbReference type="STRING" id="7260.B4N3H6"/>
<dbReference type="PRINTS" id="PR00947">
    <property type="entry name" value="CUTICLE"/>
</dbReference>
<gene>
    <name evidence="4" type="primary">Dwil\GK10248</name>
    <name evidence="4" type="ORF">Dwil_GK10248</name>
</gene>
<dbReference type="InParanoid" id="B4N3H6"/>
<keyword evidence="3" id="KW-0732">Signal</keyword>
<sequence>MAQKVILVLSALVAVATAVVVPGPGLALPGYPAYPSLAAPALLPKLAAPVYPGLAKVATIAKVAAPEPYDPNPQYSFSYDVHDGSTGDVKSQQESRSGDVVQGAYSLIEADGTRRIVEYTADPVHGFNAVVHREGAVVKAVAPVAKVLAPAPALLHAPLVAKAYAPALAPAYAPALSPAYAPALAPAYAPALPKLALPALSPLGYH</sequence>
<dbReference type="InterPro" id="IPR000618">
    <property type="entry name" value="Insect_cuticle"/>
</dbReference>
<dbReference type="EMBL" id="CH964095">
    <property type="protein sequence ID" value="EDW79181.1"/>
    <property type="molecule type" value="Genomic_DNA"/>
</dbReference>
<dbReference type="PANTHER" id="PTHR12236:SF86">
    <property type="entry name" value="CCP84AC-RELATED"/>
    <property type="match status" value="1"/>
</dbReference>
<keyword evidence="5" id="KW-1185">Reference proteome</keyword>
<dbReference type="InterPro" id="IPR031311">
    <property type="entry name" value="CHIT_BIND_RR_consensus"/>
</dbReference>
<protein>
    <recommendedName>
        <fullName evidence="6">Cuticle protein</fullName>
    </recommendedName>
</protein>
<dbReference type="eggNOG" id="ENOG502S21C">
    <property type="taxonomic scope" value="Eukaryota"/>
</dbReference>
<dbReference type="Pfam" id="PF00379">
    <property type="entry name" value="Chitin_bind_4"/>
    <property type="match status" value="1"/>
</dbReference>
<dbReference type="PROSITE" id="PS51155">
    <property type="entry name" value="CHIT_BIND_RR_2"/>
    <property type="match status" value="1"/>
</dbReference>
<dbReference type="InterPro" id="IPR051217">
    <property type="entry name" value="Insect_Cuticle_Struc_Prot"/>
</dbReference>
<dbReference type="OrthoDB" id="10071059at2759"/>
<proteinExistence type="predicted"/>